<dbReference type="EMBL" id="FMSH01000166">
    <property type="protein sequence ID" value="SCU75720.1"/>
    <property type="molecule type" value="Genomic_DNA"/>
</dbReference>
<proteinExistence type="predicted"/>
<protein>
    <submittedName>
        <fullName evidence="1">Uncharacterized protein</fullName>
    </submittedName>
</protein>
<dbReference type="AlphaFoldDB" id="A0A1K0JKJ6"/>
<organism evidence="1">
    <name type="scientific">Cupriavidus necator</name>
    <name type="common">Alcaligenes eutrophus</name>
    <name type="synonym">Ralstonia eutropha</name>
    <dbReference type="NCBI Taxonomy" id="106590"/>
    <lineage>
        <taxon>Bacteria</taxon>
        <taxon>Pseudomonadati</taxon>
        <taxon>Pseudomonadota</taxon>
        <taxon>Betaproteobacteria</taxon>
        <taxon>Burkholderiales</taxon>
        <taxon>Burkholderiaceae</taxon>
        <taxon>Cupriavidus</taxon>
    </lineage>
</organism>
<gene>
    <name evidence="1" type="ORF">CNECB9_2480019</name>
</gene>
<sequence>MYPKVLGLAIGFANGLLRHSTSGLACVSRQGRYRRDTSDPAHDFQDLVNMVRHLDAAQLVAHDALAVDDEGAALNAPVLLAIEFFHLDDIEQRAHGFVGVRDQLEGQLKLGLEVLVRADAVARDAEHLHAGFLEILILVAEVHGLRGATRRVVLRVEVQHHRLAAVVGKAEGGVAGHRRAEVGYGLVQTDGHACGSWGRGRGSGESGEGAATLAGQIGAPRRTSSVAPAQLLQRSGGLGFEQQHRRHLAAFRHQDVVGAAGGLQIHGVHPDMAARQRRGQARVREAQPRAGAEQHHFGAEFHQLLEMRGLQVFEAADRPGPDFALGHDQDRVGVTDEVDLDVARPVGRDGIERLGLVGVEFHLEASAAAATGWRAGPWGADGRHPGAGTVWTTGWTTVRRRLACARQAHAAMQESLPKSVIIR</sequence>
<reference evidence="1" key="1">
    <citation type="submission" date="2016-09" db="EMBL/GenBank/DDBJ databases">
        <authorList>
            <person name="Capua I."/>
            <person name="De Benedictis P."/>
            <person name="Joannis T."/>
            <person name="Lombin L.H."/>
            <person name="Cattoli G."/>
        </authorList>
    </citation>
    <scope>NUCLEOTIDE SEQUENCE</scope>
    <source>
        <strain evidence="1">B9</strain>
    </source>
</reference>
<accession>A0A1K0JKJ6</accession>
<evidence type="ECO:0000313" key="1">
    <source>
        <dbReference type="EMBL" id="SCU75720.1"/>
    </source>
</evidence>
<name>A0A1K0JKJ6_CUPNE</name>